<comment type="caution">
    <text evidence="14">The sequence shown here is derived from an EMBL/GenBank/DDBJ whole genome shotgun (WGS) entry which is preliminary data.</text>
</comment>
<accession>A0AAD9XXB8</accession>
<evidence type="ECO:0000256" key="11">
    <source>
        <dbReference type="ARBA" id="ARBA00077470"/>
    </source>
</evidence>
<dbReference type="Pfam" id="PF05192">
    <property type="entry name" value="MutS_III"/>
    <property type="match status" value="1"/>
</dbReference>
<dbReference type="Proteomes" id="UP001281614">
    <property type="component" value="Unassembled WGS sequence"/>
</dbReference>
<keyword evidence="9" id="KW-0469">Meiosis</keyword>
<dbReference type="Gene3D" id="3.40.50.300">
    <property type="entry name" value="P-loop containing nucleotide triphosphate hydrolases"/>
    <property type="match status" value="1"/>
</dbReference>
<evidence type="ECO:0000256" key="9">
    <source>
        <dbReference type="ARBA" id="ARBA00023254"/>
    </source>
</evidence>
<feature type="region of interest" description="Disordered" evidence="12">
    <location>
        <begin position="1"/>
        <end position="73"/>
    </location>
</feature>
<dbReference type="PANTHER" id="PTHR11361">
    <property type="entry name" value="DNA MISMATCH REPAIR PROTEIN MUTS FAMILY MEMBER"/>
    <property type="match status" value="1"/>
</dbReference>
<organism evidence="14 15">
    <name type="scientific">Colletotrichum kahawae</name>
    <name type="common">Coffee berry disease fungus</name>
    <dbReference type="NCBI Taxonomy" id="34407"/>
    <lineage>
        <taxon>Eukaryota</taxon>
        <taxon>Fungi</taxon>
        <taxon>Dikarya</taxon>
        <taxon>Ascomycota</taxon>
        <taxon>Pezizomycotina</taxon>
        <taxon>Sordariomycetes</taxon>
        <taxon>Hypocreomycetidae</taxon>
        <taxon>Glomerellales</taxon>
        <taxon>Glomerellaceae</taxon>
        <taxon>Colletotrichum</taxon>
        <taxon>Colletotrichum gloeosporioides species complex</taxon>
    </lineage>
</organism>
<evidence type="ECO:0000256" key="2">
    <source>
        <dbReference type="ARBA" id="ARBA00004286"/>
    </source>
</evidence>
<proteinExistence type="inferred from homology"/>
<evidence type="ECO:0000313" key="15">
    <source>
        <dbReference type="Proteomes" id="UP001281614"/>
    </source>
</evidence>
<dbReference type="FunFam" id="3.40.50.300:FF:001067">
    <property type="entry name" value="DNA mismatch repair protein MSH5"/>
    <property type="match status" value="1"/>
</dbReference>
<evidence type="ECO:0000256" key="5">
    <source>
        <dbReference type="ARBA" id="ARBA00022741"/>
    </source>
</evidence>
<evidence type="ECO:0000256" key="7">
    <source>
        <dbReference type="ARBA" id="ARBA00023125"/>
    </source>
</evidence>
<dbReference type="SMART" id="SM00533">
    <property type="entry name" value="MUTSd"/>
    <property type="match status" value="1"/>
</dbReference>
<dbReference type="SUPFAM" id="SSF52540">
    <property type="entry name" value="P-loop containing nucleoside triphosphate hydrolases"/>
    <property type="match status" value="1"/>
</dbReference>
<keyword evidence="7" id="KW-0238">DNA-binding</keyword>
<evidence type="ECO:0000256" key="12">
    <source>
        <dbReference type="SAM" id="MobiDB-lite"/>
    </source>
</evidence>
<comment type="subcellular location">
    <subcellularLocation>
        <location evidence="2">Chromosome</location>
    </subcellularLocation>
    <subcellularLocation>
        <location evidence="1">Nucleus</location>
    </subcellularLocation>
</comment>
<dbReference type="SUPFAM" id="SSF48334">
    <property type="entry name" value="DNA repair protein MutS, domain III"/>
    <property type="match status" value="1"/>
</dbReference>
<gene>
    <name evidence="14" type="ORF">CKAH01_09972</name>
</gene>
<dbReference type="GO" id="GO:0005634">
    <property type="term" value="C:nucleus"/>
    <property type="evidence" value="ECO:0007669"/>
    <property type="project" value="UniProtKB-SubCell"/>
</dbReference>
<evidence type="ECO:0000313" key="14">
    <source>
        <dbReference type="EMBL" id="KAK2729934.1"/>
    </source>
</evidence>
<dbReference type="Pfam" id="PF00488">
    <property type="entry name" value="MutS_V"/>
    <property type="match status" value="1"/>
</dbReference>
<feature type="domain" description="DNA mismatch repair proteins mutS family" evidence="13">
    <location>
        <begin position="801"/>
        <end position="817"/>
    </location>
</feature>
<evidence type="ECO:0000256" key="1">
    <source>
        <dbReference type="ARBA" id="ARBA00004123"/>
    </source>
</evidence>
<keyword evidence="5" id="KW-0547">Nucleotide-binding</keyword>
<keyword evidence="6" id="KW-0067">ATP-binding</keyword>
<reference evidence="14" key="1">
    <citation type="submission" date="2023-02" db="EMBL/GenBank/DDBJ databases">
        <title>Colletotrichum kahawae CIFC_Que2 genome sequencing and assembly.</title>
        <authorList>
            <person name="Baroncelli R."/>
        </authorList>
    </citation>
    <scope>NUCLEOTIDE SEQUENCE</scope>
    <source>
        <strain evidence="14">CIFC_Que2</strain>
    </source>
</reference>
<dbReference type="InterPro" id="IPR045076">
    <property type="entry name" value="MutS"/>
</dbReference>
<dbReference type="Gene3D" id="1.10.1420.10">
    <property type="match status" value="1"/>
</dbReference>
<keyword evidence="8" id="KW-0539">Nucleus</keyword>
<evidence type="ECO:0000256" key="8">
    <source>
        <dbReference type="ARBA" id="ARBA00023242"/>
    </source>
</evidence>
<dbReference type="GO" id="GO:0006298">
    <property type="term" value="P:mismatch repair"/>
    <property type="evidence" value="ECO:0007669"/>
    <property type="project" value="InterPro"/>
</dbReference>
<dbReference type="InterPro" id="IPR027417">
    <property type="entry name" value="P-loop_NTPase"/>
</dbReference>
<dbReference type="PROSITE" id="PS00486">
    <property type="entry name" value="DNA_MISMATCH_REPAIR_2"/>
    <property type="match status" value="1"/>
</dbReference>
<evidence type="ECO:0000259" key="13">
    <source>
        <dbReference type="PROSITE" id="PS00486"/>
    </source>
</evidence>
<dbReference type="InterPro" id="IPR000432">
    <property type="entry name" value="DNA_mismatch_repair_MutS_C"/>
</dbReference>
<keyword evidence="4" id="KW-0158">Chromosome</keyword>
<feature type="compositionally biased region" description="Low complexity" evidence="12">
    <location>
        <begin position="8"/>
        <end position="32"/>
    </location>
</feature>
<dbReference type="GO" id="GO:0140664">
    <property type="term" value="F:ATP-dependent DNA damage sensor activity"/>
    <property type="evidence" value="ECO:0007669"/>
    <property type="project" value="InterPro"/>
</dbReference>
<sequence>MSVSGPPSLLSQHGQSRLRSSSGSKSGLPSTLRGPSQHRRRRSPSLAGPTLTSPIFSTPRGAHSLRRGDLSSQGVRAAASVQISALRQHLPGHDFSSSPTRSLHPQFSALPMLAAQGQWPSSGEAAVAEHWCDEVVMAVDVKEKGALGCAYYRTSEDTIYLLRDAPGTDLLTLINFLMVHIEPTVVVLPLKMPDEVVRFFEEHKAVPREDDPEIERYLLRTVGSIEFNHQASIDKLIDLPPILSGPIVVNTAPSRLPNDAAQGECRNIKLMRLGSFVDLDCVSSIGCAGAVLGEIVRVSNADDGLLRAPVASIQMFALSDSMLVTDETISSLQIFQSELHPNRVMSGSATAGSRSKESLSVYGLFHPLASTPLGKIKLRQMFLRPSVNLGAIRERQKTVAVLLRSDNAEALENVCGALKKVQDVRRPLEQLRRGADTQTGKAIGRGIWWSLTRFSIAILQLRDAMLQLQHTHDLACVQQVLSSVPARVIKGVAEIIDSTIDFDEVKTSSRIAVRPHVNVQLDKLKQDYQGLDSLLDDIRSTMSQELPEWALPYVTGCVFWPQLGFFTVISLRQDGIPAYMGQELYDDKWEVMFITGDSAYFKNRRMAELDAQLGDPYSGILRFGEDLEIQILHDLACEVLKHAPVLSLAADACGDFDSLVALARGAQKYGWTAPTMTTDNVISIQGGRHPLQELTVRSFIANNCMLEGGSGDPRGHHDETTALVITGPNHSAKSVYIKQVALIVYLAHIGSFVPASLATIGITDQILTRISTPESVSQKESAFGTGLRQGAFVMRRATRRSLVVIDEFGKGTTADDGAGLMAGLIDHFTSLGTDAPKVLITTHCHETFEDGYLRDRPSLTFACMNVRLDLAAPIEDQVIFLYELRPGRSISSFGSKCAALNGVSEAIVERAEAIILLLARNEDLGAACAKLDDEDQERLQAAEAVARNFIELALGDEVQAPRELLGHLLWRG</sequence>
<dbReference type="InterPro" id="IPR036187">
    <property type="entry name" value="DNA_mismatch_repair_MutS_sf"/>
</dbReference>
<dbReference type="GO" id="GO:0030983">
    <property type="term" value="F:mismatched DNA binding"/>
    <property type="evidence" value="ECO:0007669"/>
    <property type="project" value="InterPro"/>
</dbReference>
<evidence type="ECO:0000256" key="6">
    <source>
        <dbReference type="ARBA" id="ARBA00022840"/>
    </source>
</evidence>
<comment type="similarity">
    <text evidence="3">Belongs to the DNA mismatch repair MutS family.</text>
</comment>
<evidence type="ECO:0000256" key="4">
    <source>
        <dbReference type="ARBA" id="ARBA00022454"/>
    </source>
</evidence>
<evidence type="ECO:0000256" key="10">
    <source>
        <dbReference type="ARBA" id="ARBA00073549"/>
    </source>
</evidence>
<dbReference type="SMART" id="SM00534">
    <property type="entry name" value="MUTSac"/>
    <property type="match status" value="1"/>
</dbReference>
<dbReference type="GO" id="GO:0005524">
    <property type="term" value="F:ATP binding"/>
    <property type="evidence" value="ECO:0007669"/>
    <property type="project" value="UniProtKB-KW"/>
</dbReference>
<name>A0AAD9XXB8_COLKA</name>
<protein>
    <recommendedName>
        <fullName evidence="10">DNA mismatch repair protein MSH5</fullName>
    </recommendedName>
    <alternativeName>
        <fullName evidence="11">MutS protein homolog 5</fullName>
    </alternativeName>
</protein>
<dbReference type="CDD" id="cd03281">
    <property type="entry name" value="ABC_MSH5_euk"/>
    <property type="match status" value="1"/>
</dbReference>
<dbReference type="PANTHER" id="PTHR11361:SF20">
    <property type="entry name" value="MUTS PROTEIN HOMOLOG 5"/>
    <property type="match status" value="1"/>
</dbReference>
<dbReference type="GO" id="GO:0005694">
    <property type="term" value="C:chromosome"/>
    <property type="evidence" value="ECO:0007669"/>
    <property type="project" value="UniProtKB-SubCell"/>
</dbReference>
<keyword evidence="15" id="KW-1185">Reference proteome</keyword>
<dbReference type="AlphaFoldDB" id="A0AAD9XXB8"/>
<dbReference type="InterPro" id="IPR007696">
    <property type="entry name" value="DNA_mismatch_repair_MutS_core"/>
</dbReference>
<dbReference type="EMBL" id="VYYT01000743">
    <property type="protein sequence ID" value="KAK2729934.1"/>
    <property type="molecule type" value="Genomic_DNA"/>
</dbReference>
<dbReference type="GO" id="GO:0051026">
    <property type="term" value="P:chiasma assembly"/>
    <property type="evidence" value="ECO:0007669"/>
    <property type="project" value="UniProtKB-ARBA"/>
</dbReference>
<evidence type="ECO:0000256" key="3">
    <source>
        <dbReference type="ARBA" id="ARBA00006271"/>
    </source>
</evidence>